<dbReference type="InterPro" id="IPR001867">
    <property type="entry name" value="OmpR/PhoB-type_DNA-bd"/>
</dbReference>
<dbReference type="CDD" id="cd00383">
    <property type="entry name" value="trans_reg_C"/>
    <property type="match status" value="1"/>
</dbReference>
<dbReference type="EMBL" id="CP011971">
    <property type="protein sequence ID" value="AMN48053.1"/>
    <property type="molecule type" value="Genomic_DNA"/>
</dbReference>
<dbReference type="Gene3D" id="6.10.250.690">
    <property type="match status" value="1"/>
</dbReference>
<dbReference type="InterPro" id="IPR016032">
    <property type="entry name" value="Sig_transdc_resp-reg_C-effctor"/>
</dbReference>
<reference evidence="10 11" key="1">
    <citation type="submission" date="2015-06" db="EMBL/GenBank/DDBJ databases">
        <title>A Comprehensive Approach to Explore the Metabolic and Phylogenetic Diversity of Bacterial Steroid Degradation in the Environment: Testosterone as an Example.</title>
        <authorList>
            <person name="Yang F.-C."/>
            <person name="Chen Y.-L."/>
            <person name="Yu C.-P."/>
            <person name="Tang S.-L."/>
            <person name="Wang P.-H."/>
            <person name="Ismail W."/>
            <person name="Wang C.-H."/>
            <person name="Yang C.-Y."/>
            <person name="Chiang Y.-R."/>
        </authorList>
    </citation>
    <scope>NUCLEOTIDE SEQUENCE [LARGE SCALE GENOMIC DNA]</scope>
    <source>
        <strain evidence="10 11">DSM 18526</strain>
    </source>
</reference>
<keyword evidence="5" id="KW-0804">Transcription</keyword>
<evidence type="ECO:0000256" key="5">
    <source>
        <dbReference type="ARBA" id="ARBA00023163"/>
    </source>
</evidence>
<dbReference type="PANTHER" id="PTHR48111">
    <property type="entry name" value="REGULATOR OF RPOS"/>
    <property type="match status" value="1"/>
</dbReference>
<evidence type="ECO:0000256" key="3">
    <source>
        <dbReference type="ARBA" id="ARBA00023015"/>
    </source>
</evidence>
<dbReference type="SMART" id="SM00862">
    <property type="entry name" value="Trans_reg_C"/>
    <property type="match status" value="1"/>
</dbReference>
<dbReference type="Gene3D" id="1.10.10.10">
    <property type="entry name" value="Winged helix-like DNA-binding domain superfamily/Winged helix DNA-binding domain"/>
    <property type="match status" value="1"/>
</dbReference>
<dbReference type="InterPro" id="IPR036388">
    <property type="entry name" value="WH-like_DNA-bd_sf"/>
</dbReference>
<accession>A0A127FCB8</accession>
<keyword evidence="4 7" id="KW-0238">DNA-binding</keyword>
<evidence type="ECO:0000256" key="7">
    <source>
        <dbReference type="PROSITE-ProRule" id="PRU01091"/>
    </source>
</evidence>
<feature type="domain" description="Response regulatory" evidence="8">
    <location>
        <begin position="2"/>
        <end position="116"/>
    </location>
</feature>
<dbReference type="SUPFAM" id="SSF52172">
    <property type="entry name" value="CheY-like"/>
    <property type="match status" value="1"/>
</dbReference>
<evidence type="ECO:0000313" key="11">
    <source>
        <dbReference type="Proteomes" id="UP000070250"/>
    </source>
</evidence>
<sequence length="225" mass="25522">MRVLVVDDHPGLVSNLFAYLERRNFILDAARDGESAAELGAHGHYDVLVLDWMLPRLDGLQVLQRLRAADVDTPILMLTAKSDLPDKLSGFAAGADDYLTKPFSLAELEARILALHARRVGREKVLQVGALRYDLASQQVTRDGRLIQLHSGPRKLLQLLMKESPSLVTKDRLESVLWGDDRPDKDLLRTHIYELRRRLDADHQAKFLQTIPRIGYRIVDPEFNS</sequence>
<feature type="modified residue" description="4-aspartylphosphate" evidence="6">
    <location>
        <position position="51"/>
    </location>
</feature>
<dbReference type="FunFam" id="3.40.50.2300:FF:000002">
    <property type="entry name" value="DNA-binding response regulator PhoP"/>
    <property type="match status" value="1"/>
</dbReference>
<gene>
    <name evidence="10" type="ORF">ACG33_13285</name>
</gene>
<evidence type="ECO:0000256" key="4">
    <source>
        <dbReference type="ARBA" id="ARBA00023125"/>
    </source>
</evidence>
<dbReference type="Pfam" id="PF00072">
    <property type="entry name" value="Response_reg"/>
    <property type="match status" value="1"/>
</dbReference>
<dbReference type="InterPro" id="IPR039420">
    <property type="entry name" value="WalR-like"/>
</dbReference>
<dbReference type="PROSITE" id="PS51755">
    <property type="entry name" value="OMPR_PHOB"/>
    <property type="match status" value="1"/>
</dbReference>
<keyword evidence="1 6" id="KW-0597">Phosphoprotein</keyword>
<evidence type="ECO:0000259" key="9">
    <source>
        <dbReference type="PROSITE" id="PS51755"/>
    </source>
</evidence>
<dbReference type="GO" id="GO:0000976">
    <property type="term" value="F:transcription cis-regulatory region binding"/>
    <property type="evidence" value="ECO:0007669"/>
    <property type="project" value="TreeGrafter"/>
</dbReference>
<dbReference type="SMART" id="SM00448">
    <property type="entry name" value="REC"/>
    <property type="match status" value="1"/>
</dbReference>
<feature type="DNA-binding region" description="OmpR/PhoB-type" evidence="7">
    <location>
        <begin position="123"/>
        <end position="220"/>
    </location>
</feature>
<protein>
    <submittedName>
        <fullName evidence="10">Chemotaxis protein CheY</fullName>
    </submittedName>
</protein>
<evidence type="ECO:0000313" key="10">
    <source>
        <dbReference type="EMBL" id="AMN48053.1"/>
    </source>
</evidence>
<evidence type="ECO:0000259" key="8">
    <source>
        <dbReference type="PROSITE" id="PS50110"/>
    </source>
</evidence>
<dbReference type="RefSeq" id="WP_066923419.1">
    <property type="nucleotide sequence ID" value="NZ_CP011971.1"/>
</dbReference>
<dbReference type="Proteomes" id="UP000070250">
    <property type="component" value="Chromosome"/>
</dbReference>
<dbReference type="PANTHER" id="PTHR48111:SF22">
    <property type="entry name" value="REGULATOR OF RPOS"/>
    <property type="match status" value="1"/>
</dbReference>
<evidence type="ECO:0000256" key="1">
    <source>
        <dbReference type="ARBA" id="ARBA00022553"/>
    </source>
</evidence>
<dbReference type="KEGG" id="sdf:ACG33_13285"/>
<proteinExistence type="predicted"/>
<organism evidence="10 11">
    <name type="scientific">Steroidobacter denitrificans</name>
    <dbReference type="NCBI Taxonomy" id="465721"/>
    <lineage>
        <taxon>Bacteria</taxon>
        <taxon>Pseudomonadati</taxon>
        <taxon>Pseudomonadota</taxon>
        <taxon>Gammaproteobacteria</taxon>
        <taxon>Steroidobacterales</taxon>
        <taxon>Steroidobacteraceae</taxon>
        <taxon>Steroidobacter</taxon>
    </lineage>
</organism>
<keyword evidence="3" id="KW-0805">Transcription regulation</keyword>
<dbReference type="GO" id="GO:0000156">
    <property type="term" value="F:phosphorelay response regulator activity"/>
    <property type="evidence" value="ECO:0007669"/>
    <property type="project" value="TreeGrafter"/>
</dbReference>
<dbReference type="GO" id="GO:0032993">
    <property type="term" value="C:protein-DNA complex"/>
    <property type="evidence" value="ECO:0007669"/>
    <property type="project" value="TreeGrafter"/>
</dbReference>
<dbReference type="InterPro" id="IPR001789">
    <property type="entry name" value="Sig_transdc_resp-reg_receiver"/>
</dbReference>
<dbReference type="SUPFAM" id="SSF46894">
    <property type="entry name" value="C-terminal effector domain of the bipartite response regulators"/>
    <property type="match status" value="1"/>
</dbReference>
<dbReference type="PROSITE" id="PS50110">
    <property type="entry name" value="RESPONSE_REGULATORY"/>
    <property type="match status" value="1"/>
</dbReference>
<dbReference type="InterPro" id="IPR011006">
    <property type="entry name" value="CheY-like_superfamily"/>
</dbReference>
<feature type="domain" description="OmpR/PhoB-type" evidence="9">
    <location>
        <begin position="123"/>
        <end position="220"/>
    </location>
</feature>
<keyword evidence="2" id="KW-0902">Two-component regulatory system</keyword>
<dbReference type="AlphaFoldDB" id="A0A127FCB8"/>
<evidence type="ECO:0000256" key="2">
    <source>
        <dbReference type="ARBA" id="ARBA00023012"/>
    </source>
</evidence>
<dbReference type="PATRIC" id="fig|465721.4.peg.2841"/>
<dbReference type="GO" id="GO:0006355">
    <property type="term" value="P:regulation of DNA-templated transcription"/>
    <property type="evidence" value="ECO:0007669"/>
    <property type="project" value="InterPro"/>
</dbReference>
<dbReference type="GO" id="GO:0005829">
    <property type="term" value="C:cytosol"/>
    <property type="evidence" value="ECO:0007669"/>
    <property type="project" value="TreeGrafter"/>
</dbReference>
<dbReference type="STRING" id="465721.ACG33_13285"/>
<dbReference type="Gene3D" id="3.40.50.2300">
    <property type="match status" value="1"/>
</dbReference>
<dbReference type="Pfam" id="PF00486">
    <property type="entry name" value="Trans_reg_C"/>
    <property type="match status" value="1"/>
</dbReference>
<evidence type="ECO:0000256" key="6">
    <source>
        <dbReference type="PROSITE-ProRule" id="PRU00169"/>
    </source>
</evidence>
<name>A0A127FCB8_STEDE</name>
<keyword evidence="11" id="KW-1185">Reference proteome</keyword>